<dbReference type="Proteomes" id="UP000018458">
    <property type="component" value="Unassembled WGS sequence"/>
</dbReference>
<keyword evidence="2" id="KW-1185">Reference proteome</keyword>
<dbReference type="AlphaFoldDB" id="E8LKY3"/>
<reference evidence="1 2" key="1">
    <citation type="submission" date="2011-01" db="EMBL/GenBank/DDBJ databases">
        <authorList>
            <person name="Weinstock G."/>
            <person name="Sodergren E."/>
            <person name="Clifton S."/>
            <person name="Fulton L."/>
            <person name="Fulton B."/>
            <person name="Courtney L."/>
            <person name="Fronick C."/>
            <person name="Harrison M."/>
            <person name="Strong C."/>
            <person name="Farmer C."/>
            <person name="Delahaunty K."/>
            <person name="Markovic C."/>
            <person name="Hall O."/>
            <person name="Minx P."/>
            <person name="Tomlinson C."/>
            <person name="Mitreva M."/>
            <person name="Hou S."/>
            <person name="Chen J."/>
            <person name="Wollam A."/>
            <person name="Pepin K.H."/>
            <person name="Johnson M."/>
            <person name="Bhonagiri V."/>
            <person name="Zhang X."/>
            <person name="Suruliraj S."/>
            <person name="Warren W."/>
            <person name="Chinwalla A."/>
            <person name="Mardis E.R."/>
            <person name="Wilson R.K."/>
        </authorList>
    </citation>
    <scope>NUCLEOTIDE SEQUENCE [LARGE SCALE GENOMIC DNA]</scope>
    <source>
        <strain evidence="2">DSM 22608 / JCM 16073 / KCTC 15190 / YIT 12066</strain>
    </source>
</reference>
<protein>
    <submittedName>
        <fullName evidence="1">Uncharacterized protein</fullName>
    </submittedName>
</protein>
<dbReference type="EMBL" id="AEVO01000079">
    <property type="protein sequence ID" value="EFY06806.1"/>
    <property type="molecule type" value="Genomic_DNA"/>
</dbReference>
<evidence type="ECO:0000313" key="1">
    <source>
        <dbReference type="EMBL" id="EFY06806.1"/>
    </source>
</evidence>
<name>E8LKY3_SUCHY</name>
<organism evidence="1 2">
    <name type="scientific">Succinatimonas hippei (strain DSM 22608 / JCM 16073 / KCTC 15190 / YIT 12066)</name>
    <dbReference type="NCBI Taxonomy" id="762983"/>
    <lineage>
        <taxon>Bacteria</taxon>
        <taxon>Pseudomonadati</taxon>
        <taxon>Pseudomonadota</taxon>
        <taxon>Gammaproteobacteria</taxon>
        <taxon>Aeromonadales</taxon>
        <taxon>Succinivibrionaceae</taxon>
        <taxon>Succinatimonas</taxon>
    </lineage>
</organism>
<proteinExistence type="predicted"/>
<accession>E8LKY3</accession>
<comment type="caution">
    <text evidence="1">The sequence shown here is derived from an EMBL/GenBank/DDBJ whole genome shotgun (WGS) entry which is preliminary data.</text>
</comment>
<evidence type="ECO:0000313" key="2">
    <source>
        <dbReference type="Proteomes" id="UP000018458"/>
    </source>
</evidence>
<sequence length="111" mass="11960">MGAGALAVVAALSPHPNKRAHESSAAPSTLNFIKKSLASYTVFEGIARSALHFLEGFLFCPAKPQEAVQEAQVRPSKIALASPSLKSFFLCTRKPKAKHPTKTTKKIKETK</sequence>
<gene>
    <name evidence="1" type="ORF">HMPREF9444_01382</name>
</gene>
<dbReference type="STRING" id="762983.HMPREF9444_01382"/>
<dbReference type="HOGENOM" id="CLU_2157073_0_0_6"/>